<dbReference type="GO" id="GO:0008270">
    <property type="term" value="F:zinc ion binding"/>
    <property type="evidence" value="ECO:0007669"/>
    <property type="project" value="UniProtKB-KW"/>
</dbReference>
<sequence>MYNASDIGTGKSLAEPAKAADLPPPWSSLALPSMADVRKDVVFFQKMRSLLWQEMFGKGNMIETLEEGMKIYNNLPFKTSSMENLPRFSQLVAIPDIPPDVVDFVAYGLQMTLQRLAEEDPSTDTLESLGLRSRTQWDRRTRDQLIAHTRMRLIRLCLREDLTRAADALPILQAMLDHAKATLPKFYRENWLDDPASMTVYMQYADALVFSNRFDAETKKVLDELLAATDRKANTSLVHRKCVPMVHTHLALVLQQMGVEPEQQKKSTKLAVEHLKNGGAAQQERIRPYLMRKSQPPHPVAVLFAYGDKAEEFLARSADARRKTSEASRGGQVCAKCLAKAPDVSLSMCSACHQTQYCSRACQEKDWKAHKKSCRRATA</sequence>
<evidence type="ECO:0000313" key="6">
    <source>
        <dbReference type="EMBL" id="TCD69322.1"/>
    </source>
</evidence>
<dbReference type="PROSITE" id="PS01360">
    <property type="entry name" value="ZF_MYND_1"/>
    <property type="match status" value="1"/>
</dbReference>
<dbReference type="AlphaFoldDB" id="A0A4R0RQ75"/>
<keyword evidence="2 4" id="KW-0863">Zinc-finger</keyword>
<evidence type="ECO:0000313" key="7">
    <source>
        <dbReference type="Proteomes" id="UP000292702"/>
    </source>
</evidence>
<reference evidence="6 7" key="1">
    <citation type="submission" date="2018-11" db="EMBL/GenBank/DDBJ databases">
        <title>Genome assembly of Steccherinum ochraceum LE-BIN_3174, the white-rot fungus of the Steccherinaceae family (The Residual Polyporoid clade, Polyporales, Basidiomycota).</title>
        <authorList>
            <person name="Fedorova T.V."/>
            <person name="Glazunova O.A."/>
            <person name="Landesman E.O."/>
            <person name="Moiseenko K.V."/>
            <person name="Psurtseva N.V."/>
            <person name="Savinova O.S."/>
            <person name="Shakhova N.V."/>
            <person name="Tyazhelova T.V."/>
            <person name="Vasina D.V."/>
        </authorList>
    </citation>
    <scope>NUCLEOTIDE SEQUENCE [LARGE SCALE GENOMIC DNA]</scope>
    <source>
        <strain evidence="6 7">LE-BIN_3174</strain>
    </source>
</reference>
<name>A0A4R0RQ75_9APHY</name>
<dbReference type="OrthoDB" id="1917726at2759"/>
<dbReference type="Proteomes" id="UP000292702">
    <property type="component" value="Unassembled WGS sequence"/>
</dbReference>
<dbReference type="EMBL" id="RWJN01000044">
    <property type="protein sequence ID" value="TCD69322.1"/>
    <property type="molecule type" value="Genomic_DNA"/>
</dbReference>
<dbReference type="Gene3D" id="6.10.140.2220">
    <property type="match status" value="1"/>
</dbReference>
<evidence type="ECO:0000259" key="5">
    <source>
        <dbReference type="PROSITE" id="PS50865"/>
    </source>
</evidence>
<protein>
    <recommendedName>
        <fullName evidence="5">MYND-type domain-containing protein</fullName>
    </recommendedName>
</protein>
<evidence type="ECO:0000256" key="4">
    <source>
        <dbReference type="PROSITE-ProRule" id="PRU00134"/>
    </source>
</evidence>
<gene>
    <name evidence="6" type="ORF">EIP91_008078</name>
</gene>
<keyword evidence="1" id="KW-0479">Metal-binding</keyword>
<dbReference type="Pfam" id="PF01753">
    <property type="entry name" value="zf-MYND"/>
    <property type="match status" value="1"/>
</dbReference>
<proteinExistence type="predicted"/>
<dbReference type="SUPFAM" id="SSF144232">
    <property type="entry name" value="HIT/MYND zinc finger-like"/>
    <property type="match status" value="1"/>
</dbReference>
<comment type="caution">
    <text evidence="6">The sequence shown here is derived from an EMBL/GenBank/DDBJ whole genome shotgun (WGS) entry which is preliminary data.</text>
</comment>
<dbReference type="PROSITE" id="PS50865">
    <property type="entry name" value="ZF_MYND_2"/>
    <property type="match status" value="1"/>
</dbReference>
<evidence type="ECO:0000256" key="2">
    <source>
        <dbReference type="ARBA" id="ARBA00022771"/>
    </source>
</evidence>
<evidence type="ECO:0000256" key="1">
    <source>
        <dbReference type="ARBA" id="ARBA00022723"/>
    </source>
</evidence>
<accession>A0A4R0RQ75</accession>
<keyword evidence="3" id="KW-0862">Zinc</keyword>
<dbReference type="InterPro" id="IPR002893">
    <property type="entry name" value="Znf_MYND"/>
</dbReference>
<evidence type="ECO:0000256" key="3">
    <source>
        <dbReference type="ARBA" id="ARBA00022833"/>
    </source>
</evidence>
<feature type="domain" description="MYND-type" evidence="5">
    <location>
        <begin position="334"/>
        <end position="374"/>
    </location>
</feature>
<organism evidence="6 7">
    <name type="scientific">Steccherinum ochraceum</name>
    <dbReference type="NCBI Taxonomy" id="92696"/>
    <lineage>
        <taxon>Eukaryota</taxon>
        <taxon>Fungi</taxon>
        <taxon>Dikarya</taxon>
        <taxon>Basidiomycota</taxon>
        <taxon>Agaricomycotina</taxon>
        <taxon>Agaricomycetes</taxon>
        <taxon>Polyporales</taxon>
        <taxon>Steccherinaceae</taxon>
        <taxon>Steccherinum</taxon>
    </lineage>
</organism>
<keyword evidence="7" id="KW-1185">Reference proteome</keyword>